<dbReference type="AlphaFoldDB" id="A0A7V8GPU8"/>
<reference evidence="12 13" key="1">
    <citation type="submission" date="2017-10" db="EMBL/GenBank/DDBJ databases">
        <title>Whole genome sequencing of Pseudoxanthomonas broegbernensis DSM 12573(T).</title>
        <authorList>
            <person name="Kumar S."/>
            <person name="Bansal K."/>
            <person name="Kaur A."/>
            <person name="Patil P."/>
            <person name="Sharma S."/>
            <person name="Patil P.B."/>
        </authorList>
    </citation>
    <scope>NUCLEOTIDE SEQUENCE [LARGE SCALE GENOMIC DNA]</scope>
    <source>
        <strain evidence="12 13">DSM 12573</strain>
    </source>
</reference>
<dbReference type="Pfam" id="PF01569">
    <property type="entry name" value="PAP2"/>
    <property type="match status" value="1"/>
</dbReference>
<dbReference type="GO" id="GO:0050380">
    <property type="term" value="F:undecaprenyl-diphosphatase activity"/>
    <property type="evidence" value="ECO:0007669"/>
    <property type="project" value="UniProtKB-EC"/>
</dbReference>
<dbReference type="PANTHER" id="PTHR14969:SF62">
    <property type="entry name" value="DECAPRENYLPHOSPHORYL-5-PHOSPHORIBOSE PHOSPHATASE RV3807C-RELATED"/>
    <property type="match status" value="1"/>
</dbReference>
<feature type="transmembrane region" description="Helical" evidence="10">
    <location>
        <begin position="148"/>
        <end position="168"/>
    </location>
</feature>
<feature type="domain" description="Phosphatidic acid phosphatase type 2/haloperoxidase" evidence="11">
    <location>
        <begin position="107"/>
        <end position="216"/>
    </location>
</feature>
<dbReference type="Gene3D" id="1.20.144.10">
    <property type="entry name" value="Phosphatidic acid phosphatase type 2/haloperoxidase"/>
    <property type="match status" value="2"/>
</dbReference>
<dbReference type="SMART" id="SM00014">
    <property type="entry name" value="acidPPc"/>
    <property type="match status" value="1"/>
</dbReference>
<keyword evidence="5" id="KW-0378">Hydrolase</keyword>
<dbReference type="EMBL" id="MWIP01000001">
    <property type="protein sequence ID" value="KAF1687985.1"/>
    <property type="molecule type" value="Genomic_DNA"/>
</dbReference>
<dbReference type="InterPro" id="IPR036938">
    <property type="entry name" value="PAP2/HPO_sf"/>
</dbReference>
<feature type="transmembrane region" description="Helical" evidence="10">
    <location>
        <begin position="108"/>
        <end position="128"/>
    </location>
</feature>
<proteinExistence type="predicted"/>
<dbReference type="SUPFAM" id="SSF48317">
    <property type="entry name" value="Acid phosphatase/Vanadium-dependent haloperoxidase"/>
    <property type="match status" value="1"/>
</dbReference>
<keyword evidence="7 10" id="KW-0472">Membrane</keyword>
<feature type="transmembrane region" description="Helical" evidence="10">
    <location>
        <begin position="201"/>
        <end position="219"/>
    </location>
</feature>
<keyword evidence="4 10" id="KW-0812">Transmembrane</keyword>
<evidence type="ECO:0000256" key="2">
    <source>
        <dbReference type="ARBA" id="ARBA00012374"/>
    </source>
</evidence>
<name>A0A7V8GPU8_9GAMM</name>
<evidence type="ECO:0000256" key="7">
    <source>
        <dbReference type="ARBA" id="ARBA00023136"/>
    </source>
</evidence>
<keyword evidence="3" id="KW-1003">Cell membrane</keyword>
<gene>
    <name evidence="12" type="ORF">B1992_00675</name>
</gene>
<evidence type="ECO:0000256" key="3">
    <source>
        <dbReference type="ARBA" id="ARBA00022475"/>
    </source>
</evidence>
<dbReference type="GO" id="GO:0005886">
    <property type="term" value="C:plasma membrane"/>
    <property type="evidence" value="ECO:0007669"/>
    <property type="project" value="UniProtKB-SubCell"/>
</dbReference>
<evidence type="ECO:0000256" key="10">
    <source>
        <dbReference type="SAM" id="Phobius"/>
    </source>
</evidence>
<organism evidence="12 13">
    <name type="scientific">Pseudoxanthomonas broegbernensis</name>
    <dbReference type="NCBI Taxonomy" id="83619"/>
    <lineage>
        <taxon>Bacteria</taxon>
        <taxon>Pseudomonadati</taxon>
        <taxon>Pseudomonadota</taxon>
        <taxon>Gammaproteobacteria</taxon>
        <taxon>Lysobacterales</taxon>
        <taxon>Lysobacteraceae</taxon>
        <taxon>Pseudoxanthomonas</taxon>
    </lineage>
</organism>
<feature type="transmembrane region" description="Helical" evidence="10">
    <location>
        <begin position="85"/>
        <end position="101"/>
    </location>
</feature>
<evidence type="ECO:0000313" key="13">
    <source>
        <dbReference type="Proteomes" id="UP000462066"/>
    </source>
</evidence>
<evidence type="ECO:0000259" key="11">
    <source>
        <dbReference type="SMART" id="SM00014"/>
    </source>
</evidence>
<accession>A0A7V8GPU8</accession>
<dbReference type="InterPro" id="IPR000326">
    <property type="entry name" value="PAP2/HPO"/>
</dbReference>
<dbReference type="EC" id="3.6.1.27" evidence="2"/>
<sequence length="231" mass="24908">MPARPAEGLPQAASPIATLRGTLQPLALLFAGVLLPLWLFAALAGRVHALEDMGLDDALLRWLDGLASPGLDVLVVAVTRAGYEYGVIPADVLLALGLLAWRRWREAVFAIAAFAGSAVLNVATKQAFQRERPSLWASVAPEDTFSFPSGHAMGSMTLAVVCVLLAWHTRWRWPVLALASAFTVAVGVSRLYLGVHYPSDVIAGWAAGLAWAAGAYLVLFRRCRPWRRRAS</sequence>
<protein>
    <recommendedName>
        <fullName evidence="2">undecaprenyl-diphosphate phosphatase</fullName>
        <ecNumber evidence="2">3.6.1.27</ecNumber>
    </recommendedName>
    <alternativeName>
        <fullName evidence="8">Undecaprenyl pyrophosphate phosphatase</fullName>
    </alternativeName>
</protein>
<feature type="transmembrane region" description="Helical" evidence="10">
    <location>
        <begin position="175"/>
        <end position="195"/>
    </location>
</feature>
<dbReference type="PANTHER" id="PTHR14969">
    <property type="entry name" value="SPHINGOSINE-1-PHOSPHATE PHOSPHOHYDROLASE"/>
    <property type="match status" value="1"/>
</dbReference>
<keyword evidence="13" id="KW-1185">Reference proteome</keyword>
<comment type="caution">
    <text evidence="12">The sequence shown here is derived from an EMBL/GenBank/DDBJ whole genome shotgun (WGS) entry which is preliminary data.</text>
</comment>
<evidence type="ECO:0000256" key="9">
    <source>
        <dbReference type="ARBA" id="ARBA00047594"/>
    </source>
</evidence>
<keyword evidence="6 10" id="KW-1133">Transmembrane helix</keyword>
<dbReference type="Proteomes" id="UP000462066">
    <property type="component" value="Unassembled WGS sequence"/>
</dbReference>
<evidence type="ECO:0000256" key="4">
    <source>
        <dbReference type="ARBA" id="ARBA00022692"/>
    </source>
</evidence>
<feature type="transmembrane region" description="Helical" evidence="10">
    <location>
        <begin position="26"/>
        <end position="47"/>
    </location>
</feature>
<evidence type="ECO:0000256" key="5">
    <source>
        <dbReference type="ARBA" id="ARBA00022801"/>
    </source>
</evidence>
<evidence type="ECO:0000313" key="12">
    <source>
        <dbReference type="EMBL" id="KAF1687985.1"/>
    </source>
</evidence>
<evidence type="ECO:0000256" key="1">
    <source>
        <dbReference type="ARBA" id="ARBA00004651"/>
    </source>
</evidence>
<dbReference type="RefSeq" id="WP_162309536.1">
    <property type="nucleotide sequence ID" value="NZ_JACHGU010000003.1"/>
</dbReference>
<evidence type="ECO:0000256" key="8">
    <source>
        <dbReference type="ARBA" id="ARBA00032707"/>
    </source>
</evidence>
<comment type="catalytic activity">
    <reaction evidence="9">
        <text>di-trans,octa-cis-undecaprenyl diphosphate + H2O = di-trans,octa-cis-undecaprenyl phosphate + phosphate + H(+)</text>
        <dbReference type="Rhea" id="RHEA:28094"/>
        <dbReference type="ChEBI" id="CHEBI:15377"/>
        <dbReference type="ChEBI" id="CHEBI:15378"/>
        <dbReference type="ChEBI" id="CHEBI:43474"/>
        <dbReference type="ChEBI" id="CHEBI:58405"/>
        <dbReference type="ChEBI" id="CHEBI:60392"/>
        <dbReference type="EC" id="3.6.1.27"/>
    </reaction>
</comment>
<dbReference type="CDD" id="cd03392">
    <property type="entry name" value="PAP2_like_2"/>
    <property type="match status" value="1"/>
</dbReference>
<evidence type="ECO:0000256" key="6">
    <source>
        <dbReference type="ARBA" id="ARBA00022989"/>
    </source>
</evidence>
<comment type="subcellular location">
    <subcellularLocation>
        <location evidence="1">Cell membrane</location>
        <topology evidence="1">Multi-pass membrane protein</topology>
    </subcellularLocation>
</comment>